<dbReference type="SMART" id="SM00342">
    <property type="entry name" value="HTH_ARAC"/>
    <property type="match status" value="1"/>
</dbReference>
<evidence type="ECO:0000259" key="4">
    <source>
        <dbReference type="PROSITE" id="PS01124"/>
    </source>
</evidence>
<keyword evidence="2" id="KW-0238">DNA-binding</keyword>
<name>A0A327SXV9_9SPHI</name>
<keyword evidence="1" id="KW-0805">Transcription regulation</keyword>
<dbReference type="Pfam" id="PF12833">
    <property type="entry name" value="HTH_18"/>
    <property type="match status" value="1"/>
</dbReference>
<dbReference type="PRINTS" id="PR00032">
    <property type="entry name" value="HTHARAC"/>
</dbReference>
<dbReference type="PANTHER" id="PTHR43280">
    <property type="entry name" value="ARAC-FAMILY TRANSCRIPTIONAL REGULATOR"/>
    <property type="match status" value="1"/>
</dbReference>
<dbReference type="Proteomes" id="UP000249754">
    <property type="component" value="Unassembled WGS sequence"/>
</dbReference>
<evidence type="ECO:0000313" key="6">
    <source>
        <dbReference type="Proteomes" id="UP000249754"/>
    </source>
</evidence>
<evidence type="ECO:0000256" key="2">
    <source>
        <dbReference type="ARBA" id="ARBA00023125"/>
    </source>
</evidence>
<dbReference type="RefSeq" id="WP_111632714.1">
    <property type="nucleotide sequence ID" value="NZ_QLLR01000003.1"/>
</dbReference>
<dbReference type="SUPFAM" id="SSF46689">
    <property type="entry name" value="Homeodomain-like"/>
    <property type="match status" value="1"/>
</dbReference>
<proteinExistence type="predicted"/>
<dbReference type="OrthoDB" id="629929at2"/>
<dbReference type="AlphaFoldDB" id="A0A327SXV9"/>
<evidence type="ECO:0000256" key="1">
    <source>
        <dbReference type="ARBA" id="ARBA00023015"/>
    </source>
</evidence>
<dbReference type="InterPro" id="IPR020449">
    <property type="entry name" value="Tscrpt_reg_AraC-type_HTH"/>
</dbReference>
<gene>
    <name evidence="5" type="ORF">LY11_01101</name>
</gene>
<dbReference type="GO" id="GO:0003700">
    <property type="term" value="F:DNA-binding transcription factor activity"/>
    <property type="evidence" value="ECO:0007669"/>
    <property type="project" value="InterPro"/>
</dbReference>
<comment type="caution">
    <text evidence="5">The sequence shown here is derived from an EMBL/GenBank/DDBJ whole genome shotgun (WGS) entry which is preliminary data.</text>
</comment>
<accession>A0A327SXV9</accession>
<dbReference type="PROSITE" id="PS01124">
    <property type="entry name" value="HTH_ARAC_FAMILY_2"/>
    <property type="match status" value="1"/>
</dbReference>
<keyword evidence="3" id="KW-0804">Transcription</keyword>
<dbReference type="InterPro" id="IPR009057">
    <property type="entry name" value="Homeodomain-like_sf"/>
</dbReference>
<dbReference type="InterPro" id="IPR018060">
    <property type="entry name" value="HTH_AraC"/>
</dbReference>
<dbReference type="Gene3D" id="1.10.10.60">
    <property type="entry name" value="Homeodomain-like"/>
    <property type="match status" value="1"/>
</dbReference>
<evidence type="ECO:0000313" key="5">
    <source>
        <dbReference type="EMBL" id="RAJ34210.1"/>
    </source>
</evidence>
<evidence type="ECO:0000256" key="3">
    <source>
        <dbReference type="ARBA" id="ARBA00023163"/>
    </source>
</evidence>
<protein>
    <submittedName>
        <fullName evidence="5">Helix-turn-helix protein</fullName>
    </submittedName>
</protein>
<dbReference type="EMBL" id="QLLR01000003">
    <property type="protein sequence ID" value="RAJ34210.1"/>
    <property type="molecule type" value="Genomic_DNA"/>
</dbReference>
<dbReference type="PANTHER" id="PTHR43280:SF32">
    <property type="entry name" value="TRANSCRIPTIONAL REGULATORY PROTEIN"/>
    <property type="match status" value="1"/>
</dbReference>
<organism evidence="5 6">
    <name type="scientific">Pedobacter cryoconitis</name>
    <dbReference type="NCBI Taxonomy" id="188932"/>
    <lineage>
        <taxon>Bacteria</taxon>
        <taxon>Pseudomonadati</taxon>
        <taxon>Bacteroidota</taxon>
        <taxon>Sphingobacteriia</taxon>
        <taxon>Sphingobacteriales</taxon>
        <taxon>Sphingobacteriaceae</taxon>
        <taxon>Pedobacter</taxon>
    </lineage>
</organism>
<sequence>MSSIEETGITDQYLDNIQSERTQFRVANTCTATCSLTSYNRRDFYKITLTLSGNSMLYYANKAIEINQPALVFTNPKIPYSWEGNHEASVSHFCVFTKEFLQENGRMHNLEDSSLFKPGGDLIYFLTAQQADHLTNIFAKMKLEQEGDYVHKNDLIRSYLSLIIHEAIKMQPASAYFTPQKASSRIAKLFLDLLERQFPVDSQQYTLILKKASDYADQLAVHVNHLNAAVREVTGRSTTTHINNRILSEARSLLIHTDWNVAEIARSLGFDYASYFNNFFKKHTGLTPMALRKTL</sequence>
<reference evidence="5 6" key="1">
    <citation type="submission" date="2018-06" db="EMBL/GenBank/DDBJ databases">
        <title>Genomic Encyclopedia of Archaeal and Bacterial Type Strains, Phase II (KMG-II): from individual species to whole genera.</title>
        <authorList>
            <person name="Goeker M."/>
        </authorList>
    </citation>
    <scope>NUCLEOTIDE SEQUENCE [LARGE SCALE GENOMIC DNA]</scope>
    <source>
        <strain evidence="5 6">DSM 14825</strain>
    </source>
</reference>
<dbReference type="GO" id="GO:0043565">
    <property type="term" value="F:sequence-specific DNA binding"/>
    <property type="evidence" value="ECO:0007669"/>
    <property type="project" value="InterPro"/>
</dbReference>
<feature type="domain" description="HTH araC/xylS-type" evidence="4">
    <location>
        <begin position="184"/>
        <end position="294"/>
    </location>
</feature>